<feature type="region of interest" description="Disordered" evidence="14">
    <location>
        <begin position="1718"/>
        <end position="1744"/>
    </location>
</feature>
<evidence type="ECO:0000256" key="9">
    <source>
        <dbReference type="ARBA" id="ARBA00023004"/>
    </source>
</evidence>
<dbReference type="CDD" id="cd18895">
    <property type="entry name" value="TET1"/>
    <property type="match status" value="1"/>
</dbReference>
<evidence type="ECO:0000256" key="6">
    <source>
        <dbReference type="ARBA" id="ARBA00022833"/>
    </source>
</evidence>
<feature type="region of interest" description="Disordered" evidence="14">
    <location>
        <begin position="295"/>
        <end position="324"/>
    </location>
</feature>
<feature type="region of interest" description="Disordered" evidence="14">
    <location>
        <begin position="125"/>
        <end position="156"/>
    </location>
</feature>
<name>A0A9Q1CWI3_CONCO</name>
<dbReference type="InterPro" id="IPR002857">
    <property type="entry name" value="Znf_CXXC"/>
</dbReference>
<keyword evidence="9 13" id="KW-0408">Iron</keyword>
<evidence type="ECO:0000259" key="15">
    <source>
        <dbReference type="PROSITE" id="PS51058"/>
    </source>
</evidence>
<dbReference type="GO" id="GO:0045944">
    <property type="term" value="P:positive regulation of transcription by RNA polymerase II"/>
    <property type="evidence" value="ECO:0007669"/>
    <property type="project" value="TreeGrafter"/>
</dbReference>
<feature type="region of interest" description="Disordered" evidence="14">
    <location>
        <begin position="1"/>
        <end position="83"/>
    </location>
</feature>
<dbReference type="SMART" id="SM01333">
    <property type="entry name" value="Tet_JBP"/>
    <property type="match status" value="1"/>
</dbReference>
<feature type="region of interest" description="Disordered" evidence="14">
    <location>
        <begin position="1439"/>
        <end position="1470"/>
    </location>
</feature>
<dbReference type="Proteomes" id="UP001152803">
    <property type="component" value="Unassembled WGS sequence"/>
</dbReference>
<dbReference type="GO" id="GO:0005694">
    <property type="term" value="C:chromosome"/>
    <property type="evidence" value="ECO:0007669"/>
    <property type="project" value="UniProtKB-SubCell"/>
</dbReference>
<evidence type="ECO:0000256" key="11">
    <source>
        <dbReference type="ARBA" id="ARBA00049431"/>
    </source>
</evidence>
<comment type="cofactor">
    <cofactor evidence="13">
        <name>Zn(2+)</name>
        <dbReference type="ChEBI" id="CHEBI:29105"/>
    </cofactor>
    <text evidence="13">The zinc ions have a structural role.</text>
</comment>
<dbReference type="Pfam" id="PF02008">
    <property type="entry name" value="zf-CXXC"/>
    <property type="match status" value="1"/>
</dbReference>
<protein>
    <recommendedName>
        <fullName evidence="13">Methylcytosine dioxygenase TET</fullName>
        <ecNumber evidence="13">1.14.11.80</ecNumber>
    </recommendedName>
</protein>
<keyword evidence="8 13" id="KW-0560">Oxidoreductase</keyword>
<evidence type="ECO:0000256" key="8">
    <source>
        <dbReference type="ARBA" id="ARBA00023002"/>
    </source>
</evidence>
<feature type="region of interest" description="Disordered" evidence="14">
    <location>
        <begin position="662"/>
        <end position="681"/>
    </location>
</feature>
<comment type="catalytic activity">
    <reaction evidence="13">
        <text>a 5-methyl-2'-deoxycytidine in DNA + 2-oxoglutarate + O2 = a 5-hydroxymethyl-2'-deoxycytidine in DNA + succinate + CO2</text>
        <dbReference type="Rhea" id="RHEA:52636"/>
        <dbReference type="Rhea" id="RHEA-COMP:11370"/>
        <dbReference type="Rhea" id="RHEA-COMP:13315"/>
        <dbReference type="ChEBI" id="CHEBI:15379"/>
        <dbReference type="ChEBI" id="CHEBI:16526"/>
        <dbReference type="ChEBI" id="CHEBI:16810"/>
        <dbReference type="ChEBI" id="CHEBI:30031"/>
        <dbReference type="ChEBI" id="CHEBI:85454"/>
        <dbReference type="ChEBI" id="CHEBI:136731"/>
        <dbReference type="EC" id="1.14.11.80"/>
    </reaction>
</comment>
<dbReference type="GO" id="GO:0040029">
    <property type="term" value="P:epigenetic regulation of gene expression"/>
    <property type="evidence" value="ECO:0007669"/>
    <property type="project" value="InterPro"/>
</dbReference>
<feature type="region of interest" description="Disordered" evidence="14">
    <location>
        <begin position="429"/>
        <end position="479"/>
    </location>
</feature>
<dbReference type="PROSITE" id="PS51058">
    <property type="entry name" value="ZF_CXXC"/>
    <property type="match status" value="1"/>
</dbReference>
<dbReference type="PANTHER" id="PTHR23358:SF2">
    <property type="entry name" value="METHYLCYTOSINE DIOXYGENASE TET1"/>
    <property type="match status" value="1"/>
</dbReference>
<evidence type="ECO:0000256" key="1">
    <source>
        <dbReference type="ARBA" id="ARBA00004286"/>
    </source>
</evidence>
<evidence type="ECO:0000256" key="7">
    <source>
        <dbReference type="ARBA" id="ARBA00022964"/>
    </source>
</evidence>
<feature type="compositionally biased region" description="Basic residues" evidence="14">
    <location>
        <begin position="22"/>
        <end position="37"/>
    </location>
</feature>
<evidence type="ECO:0000256" key="2">
    <source>
        <dbReference type="ARBA" id="ARBA00007502"/>
    </source>
</evidence>
<evidence type="ECO:0000256" key="3">
    <source>
        <dbReference type="ARBA" id="ARBA00022454"/>
    </source>
</evidence>
<keyword evidence="6 13" id="KW-0862">Zinc</keyword>
<dbReference type="OrthoDB" id="8854879at2759"/>
<dbReference type="EMBL" id="JAFJMO010000018">
    <property type="protein sequence ID" value="KAJ8250850.1"/>
    <property type="molecule type" value="Genomic_DNA"/>
</dbReference>
<feature type="compositionally biased region" description="Polar residues" evidence="14">
    <location>
        <begin position="1070"/>
        <end position="1079"/>
    </location>
</feature>
<comment type="cofactor">
    <cofactor evidence="13">
        <name>Fe(2+)</name>
        <dbReference type="ChEBI" id="CHEBI:29033"/>
    </cofactor>
    <text evidence="13">Binds 1 Fe(2+) ion per subunit.</text>
</comment>
<organism evidence="16 17">
    <name type="scientific">Conger conger</name>
    <name type="common">Conger eel</name>
    <name type="synonym">Muraena conger</name>
    <dbReference type="NCBI Taxonomy" id="82655"/>
    <lineage>
        <taxon>Eukaryota</taxon>
        <taxon>Metazoa</taxon>
        <taxon>Chordata</taxon>
        <taxon>Craniata</taxon>
        <taxon>Vertebrata</taxon>
        <taxon>Euteleostomi</taxon>
        <taxon>Actinopterygii</taxon>
        <taxon>Neopterygii</taxon>
        <taxon>Teleostei</taxon>
        <taxon>Anguilliformes</taxon>
        <taxon>Congridae</taxon>
        <taxon>Conger</taxon>
    </lineage>
</organism>
<proteinExistence type="inferred from homology"/>
<comment type="similarity">
    <text evidence="2 13">Belongs to the TET family.</text>
</comment>
<comment type="catalytic activity">
    <reaction evidence="10 13">
        <text>a 5-formyl-2'-deoxycytidine in DNA + 2-oxoglutarate + O2 = a 5-carboxyl-2'-deoxycytidine in DNA + succinate + CO2 + H(+)</text>
        <dbReference type="Rhea" id="RHEA:53832"/>
        <dbReference type="Rhea" id="RHEA-COMP:13656"/>
        <dbReference type="Rhea" id="RHEA-COMP:13657"/>
        <dbReference type="ChEBI" id="CHEBI:15378"/>
        <dbReference type="ChEBI" id="CHEBI:15379"/>
        <dbReference type="ChEBI" id="CHEBI:16526"/>
        <dbReference type="ChEBI" id="CHEBI:16810"/>
        <dbReference type="ChEBI" id="CHEBI:30031"/>
        <dbReference type="ChEBI" id="CHEBI:137731"/>
        <dbReference type="ChEBI" id="CHEBI:137732"/>
        <dbReference type="EC" id="1.14.11.80"/>
    </reaction>
</comment>
<dbReference type="GO" id="GO:0003677">
    <property type="term" value="F:DNA binding"/>
    <property type="evidence" value="ECO:0007669"/>
    <property type="project" value="InterPro"/>
</dbReference>
<feature type="domain" description="CXXC-type" evidence="15">
    <location>
        <begin position="374"/>
        <end position="415"/>
    </location>
</feature>
<gene>
    <name evidence="16" type="ORF">COCON_G00227720</name>
</gene>
<comment type="catalytic activity">
    <reaction evidence="11 13">
        <text>a 5-hydroxymethyl-2'-deoxycytidine in DNA + 2-oxoglutarate + O2 = a 5-formyl-2'-deoxycytidine in DNA + succinate + CO2 + H2O</text>
        <dbReference type="Rhea" id="RHEA:53828"/>
        <dbReference type="Rhea" id="RHEA-COMP:13315"/>
        <dbReference type="Rhea" id="RHEA-COMP:13656"/>
        <dbReference type="ChEBI" id="CHEBI:15377"/>
        <dbReference type="ChEBI" id="CHEBI:15379"/>
        <dbReference type="ChEBI" id="CHEBI:16526"/>
        <dbReference type="ChEBI" id="CHEBI:16810"/>
        <dbReference type="ChEBI" id="CHEBI:30031"/>
        <dbReference type="ChEBI" id="CHEBI:136731"/>
        <dbReference type="ChEBI" id="CHEBI:137731"/>
        <dbReference type="EC" id="1.14.11.80"/>
    </reaction>
</comment>
<dbReference type="Pfam" id="PF12851">
    <property type="entry name" value="Tet_JBP"/>
    <property type="match status" value="1"/>
</dbReference>
<keyword evidence="7 13" id="KW-0223">Dioxygenase</keyword>
<reference evidence="16" key="1">
    <citation type="journal article" date="2023" name="Science">
        <title>Genome structures resolve the early diversification of teleost fishes.</title>
        <authorList>
            <person name="Parey E."/>
            <person name="Louis A."/>
            <person name="Montfort J."/>
            <person name="Bouchez O."/>
            <person name="Roques C."/>
            <person name="Iampietro C."/>
            <person name="Lluch J."/>
            <person name="Castinel A."/>
            <person name="Donnadieu C."/>
            <person name="Desvignes T."/>
            <person name="Floi Bucao C."/>
            <person name="Jouanno E."/>
            <person name="Wen M."/>
            <person name="Mejri S."/>
            <person name="Dirks R."/>
            <person name="Jansen H."/>
            <person name="Henkel C."/>
            <person name="Chen W.J."/>
            <person name="Zahm M."/>
            <person name="Cabau C."/>
            <person name="Klopp C."/>
            <person name="Thompson A.W."/>
            <person name="Robinson-Rechavi M."/>
            <person name="Braasch I."/>
            <person name="Lecointre G."/>
            <person name="Bobe J."/>
            <person name="Postlethwait J.H."/>
            <person name="Berthelot C."/>
            <person name="Roest Crollius H."/>
            <person name="Guiguen Y."/>
        </authorList>
    </citation>
    <scope>NUCLEOTIDE SEQUENCE</scope>
    <source>
        <strain evidence="16">Concon-B</strain>
    </source>
</reference>
<dbReference type="InterPro" id="IPR040175">
    <property type="entry name" value="TET1/2/3"/>
</dbReference>
<keyword evidence="3" id="KW-0158">Chromosome</keyword>
<feature type="region of interest" description="Disordered" evidence="14">
    <location>
        <begin position="1019"/>
        <end position="1079"/>
    </location>
</feature>
<dbReference type="GO" id="GO:0070579">
    <property type="term" value="F:DNA 5-methylcytosine dioxygenase activity"/>
    <property type="evidence" value="ECO:0007669"/>
    <property type="project" value="UniProtKB-UniRule"/>
</dbReference>
<dbReference type="GO" id="GO:0141166">
    <property type="term" value="P:chromosomal 5-methylcytosine DNA demethylation pathway"/>
    <property type="evidence" value="ECO:0007669"/>
    <property type="project" value="UniProtKB-UniRule"/>
</dbReference>
<evidence type="ECO:0000313" key="17">
    <source>
        <dbReference type="Proteomes" id="UP001152803"/>
    </source>
</evidence>
<keyword evidence="4 13" id="KW-0479">Metal-binding</keyword>
<feature type="region of interest" description="Disordered" evidence="14">
    <location>
        <begin position="769"/>
        <end position="804"/>
    </location>
</feature>
<keyword evidence="5 12" id="KW-0863">Zinc-finger</keyword>
<evidence type="ECO:0000256" key="4">
    <source>
        <dbReference type="ARBA" id="ARBA00022723"/>
    </source>
</evidence>
<comment type="function">
    <text evidence="13">Dioxygenase that catalyzes the conversion of the modified genomic base 5-methylcytosine (5mC) into 5-hydroxymethylcytosine (5hmC) and plays a key role in epigenetic chromatin reprogramming during embryonic development.</text>
</comment>
<evidence type="ECO:0000256" key="12">
    <source>
        <dbReference type="PROSITE-ProRule" id="PRU00509"/>
    </source>
</evidence>
<dbReference type="InterPro" id="IPR024779">
    <property type="entry name" value="2OGFeDO_JBP1/TET_oxygenase_dom"/>
</dbReference>
<evidence type="ECO:0000256" key="14">
    <source>
        <dbReference type="SAM" id="MobiDB-lite"/>
    </source>
</evidence>
<dbReference type="EC" id="1.14.11.80" evidence="13"/>
<evidence type="ECO:0000256" key="10">
    <source>
        <dbReference type="ARBA" id="ARBA00047840"/>
    </source>
</evidence>
<comment type="caution">
    <text evidence="16">The sequence shown here is derived from an EMBL/GenBank/DDBJ whole genome shotgun (WGS) entry which is preliminary data.</text>
</comment>
<evidence type="ECO:0000256" key="13">
    <source>
        <dbReference type="RuleBase" id="RU367064"/>
    </source>
</evidence>
<feature type="region of interest" description="Disordered" evidence="14">
    <location>
        <begin position="201"/>
        <end position="230"/>
    </location>
</feature>
<dbReference type="InterPro" id="IPR046942">
    <property type="entry name" value="TET_oxygenase"/>
</dbReference>
<comment type="subcellular location">
    <subcellularLocation>
        <location evidence="1">Chromosome</location>
    </subcellularLocation>
</comment>
<accession>A0A9Q1CWI3</accession>
<dbReference type="PANTHER" id="PTHR23358">
    <property type="entry name" value="METHYLCYTOSINE DIOXYGENASE TET"/>
    <property type="match status" value="1"/>
</dbReference>
<feature type="region of interest" description="Disordered" evidence="14">
    <location>
        <begin position="348"/>
        <end position="372"/>
    </location>
</feature>
<keyword evidence="17" id="KW-1185">Reference proteome</keyword>
<evidence type="ECO:0000313" key="16">
    <source>
        <dbReference type="EMBL" id="KAJ8250850.1"/>
    </source>
</evidence>
<dbReference type="GO" id="GO:0005634">
    <property type="term" value="C:nucleus"/>
    <property type="evidence" value="ECO:0007669"/>
    <property type="project" value="UniProtKB-UniRule"/>
</dbReference>
<dbReference type="GO" id="GO:0008270">
    <property type="term" value="F:zinc ion binding"/>
    <property type="evidence" value="ECO:0007669"/>
    <property type="project" value="UniProtKB-UniRule"/>
</dbReference>
<sequence length="1790" mass="193949">MPRLPKPPRNTRGRVGREGRVSKRHTANSHKPRRKTAQSRAKEPAQSGARAQPPERQQGRGQGRLAKESTAPRALGSMRLRRSQTAQYGLCEDLYGRRKSLRGIFVSQAPLQALQPIRRNRAVSGRGLLGGAPKGHDVTAGRGEQGGEESDPGRPVIPLCDEETVGHSVCVMTSSVEGKLNGGAPQHTNPDQIMSVQTEAPAEVGHTAQSPEEPAPPDSSVMETPKEDLSPGAEIQEEICSAAITDQAAQVTPVNLMLADLPQQVCAIAECYPAPQTPETKPQNLALELQINRQTKEHTNVEPLAGPDADAGTEGNSPTPDSHALPKMILSLQSKLSCSWEGSPACHPDVPLDPQTPAPASLTGLERGAAKRTERRKRRRCGVCEPCQRKASCGACSSCLNRRTGHQICSLRKCLQLRRKPSALSLAEGELEEASVHGTVPQQMEASGPASKGDTDPLGVRHKLDDSALPPEKGPWPRDNISQLLLHHINGVPHQDPEILKPNGAACVDLPSAAQRTFFMQNNCGSNSSPALASDSASPPKKMKMEACPWVDEPAGCCEDALSTLAAVVCLSIAAKEDLPCPPPTVCTVCTVAKEPEEAFSHACPRNAAATPLIADLTLGRDAQRLSLPSVQSLVKQRHISIEQAIAIEALTQLAVAPQTTPSQAVDHGQPHGYKHSSRADLNPQGCKLASDAISYKVPVISTPSNQTSVIQYPFSTSSRSLATAGKLSLQDLLEASSEAEKMSSCINCEKQEGDLRERSEHALCGVERSDGTLEGHRKDESTDTGDKAERTLPLHTGARDKDEQEVAIQLAQLAFIIESSPRPSTQDHHLKNSFHSLVHKPSLSKPKATPSKPRIPKKRTNTNKQISLGPHFPKRLASGKTPHKTKVQKVFTQQKVTGKHRNLFPPQAQMDLKRYIAEAYHERHQFQKSSNFHRDTERSPFLGPWIQNGVDCKTPELATPIGSCDDRHICNVGQHHRNGHLESLSCQQDSVAQVSQADERLHHGAPLRGAFTEACVSSNVSNRRPMADSSAEDQRPPANERNCEVETSGPVRSAVSGHSGAGSDPVSPGESTPTKNTLSNFLESPLKYLDTSTKNLIDTPSKKLTGSPPCGCMEQIIEKEEGPYYTHLGSGPSVAAVRAMMESRYGQKGDAVRVEVVVYTGKEGRSSQGCPIAKWVIRRASVEEKLLCLVRQRAGHSCQEAVVVILILVWEGLPRALADRLYEDLSHTLSRHGSPTIRRCALNEDRTCACQGLDPDTCGASFSFGCSWSMYFNGCKFARSKTPRKFRLLGDCPLEEEKLENNLQSLATDLAPVYKRLAPEAFRNQVELEDAGRDCRLGLQEGRPFSGVTACVDFCAHAHRDTHNMNNGSTVVCTLTKEDNRAVRNVPEDEQLHVLPLYKVSERDELGRPEGQVAKVRSGALQVLRAFPREVRLLAQPAAPTAPARRRKDRKQASLLRTKAASSVPAEQELSFRGEPQLSCCPVKPAPASCFQHHRSPAPCASSLSPLVPAVPSHTEALSPLQTLSKPPYGHLGLAGTEGASYRRPVLTYAPTGRGGNGYSAALTEQKACSDTQLVGSAAVCVNTSGVPSRPRDVRMEGKEHPLLMLPSEGPSEYSSPQIQEGLKGWPKGCHGDRGVWSDSEQNFLDGDVGGVAVAPSHGSVLIECARRELHATTPIARPDRTHPTRIALVFYQHKSLTARQHGLQLWEAKMAERAREREEAERLGGGAQAGQSQAKARKPRPNEEEIFPQEAGLLQVPTRHALAISRDTLVTVSSYAVTKVTGPYSRWA</sequence>
<evidence type="ECO:0000256" key="5">
    <source>
        <dbReference type="ARBA" id="ARBA00022771"/>
    </source>
</evidence>
<feature type="region of interest" description="Disordered" evidence="14">
    <location>
        <begin position="837"/>
        <end position="888"/>
    </location>
</feature>